<proteinExistence type="inferred from homology"/>
<evidence type="ECO:0000256" key="1">
    <source>
        <dbReference type="ARBA" id="ARBA00010875"/>
    </source>
</evidence>
<feature type="binding site" evidence="7">
    <location>
        <position position="158"/>
    </location>
    <ligand>
        <name>Zn(2+)</name>
        <dbReference type="ChEBI" id="CHEBI:29105"/>
        <note>catalytic</note>
    </ligand>
</feature>
<keyword evidence="7" id="KW-0963">Cytoplasm</keyword>
<protein>
    <recommendedName>
        <fullName evidence="7">Endoribonuclease YbeY</fullName>
        <ecNumber evidence="7">3.1.-.-</ecNumber>
    </recommendedName>
</protein>
<evidence type="ECO:0000256" key="2">
    <source>
        <dbReference type="ARBA" id="ARBA00022722"/>
    </source>
</evidence>
<accession>A0ABY1Q2H7</accession>
<keyword evidence="4 7" id="KW-0255">Endonuclease</keyword>
<keyword evidence="6 7" id="KW-0862">Zinc</keyword>
<evidence type="ECO:0000313" key="10">
    <source>
        <dbReference type="Proteomes" id="UP001158067"/>
    </source>
</evidence>
<dbReference type="HAMAP" id="MF_00009">
    <property type="entry name" value="Endoribonucl_YbeY"/>
    <property type="match status" value="1"/>
</dbReference>
<reference evidence="9 10" key="1">
    <citation type="submission" date="2017-05" db="EMBL/GenBank/DDBJ databases">
        <authorList>
            <person name="Varghese N."/>
            <person name="Submissions S."/>
        </authorList>
    </citation>
    <scope>NUCLEOTIDE SEQUENCE [LARGE SCALE GENOMIC DNA]</scope>
    <source>
        <strain evidence="9 10">DSM 25457</strain>
    </source>
</reference>
<comment type="subcellular location">
    <subcellularLocation>
        <location evidence="7">Cytoplasm</location>
    </subcellularLocation>
</comment>
<evidence type="ECO:0000256" key="5">
    <source>
        <dbReference type="ARBA" id="ARBA00022801"/>
    </source>
</evidence>
<feature type="binding site" evidence="7">
    <location>
        <position position="152"/>
    </location>
    <ligand>
        <name>Zn(2+)</name>
        <dbReference type="ChEBI" id="CHEBI:29105"/>
        <note>catalytic</note>
    </ligand>
</feature>
<dbReference type="EMBL" id="FXUG01000004">
    <property type="protein sequence ID" value="SMP53233.1"/>
    <property type="molecule type" value="Genomic_DNA"/>
</dbReference>
<evidence type="ECO:0000256" key="8">
    <source>
        <dbReference type="SAM" id="MobiDB-lite"/>
    </source>
</evidence>
<evidence type="ECO:0000256" key="4">
    <source>
        <dbReference type="ARBA" id="ARBA00022759"/>
    </source>
</evidence>
<sequence>MSHSLPEHAPEHESDDLADHEPEHDSERANEHVAVEVLVDDDQEVPLEQAGVSVKAIRQAVIAAASVGECSECQIGVRVAGDESIHEVNRQFLQHDYPTDVISFPYELSPPRVEGELIVSLDTALEQARAVQTPGWTVANELVLYVVHGTLHLVGFDDTAPDVRAAMREAERAAMRLIGIEIDG</sequence>
<organism evidence="9 10">
    <name type="scientific">Neorhodopirellula lusitana</name>
    <dbReference type="NCBI Taxonomy" id="445327"/>
    <lineage>
        <taxon>Bacteria</taxon>
        <taxon>Pseudomonadati</taxon>
        <taxon>Planctomycetota</taxon>
        <taxon>Planctomycetia</taxon>
        <taxon>Pirellulales</taxon>
        <taxon>Pirellulaceae</taxon>
        <taxon>Neorhodopirellula</taxon>
    </lineage>
</organism>
<dbReference type="SUPFAM" id="SSF55486">
    <property type="entry name" value="Metalloproteases ('zincins'), catalytic domain"/>
    <property type="match status" value="1"/>
</dbReference>
<dbReference type="NCBIfam" id="TIGR00043">
    <property type="entry name" value="rRNA maturation RNase YbeY"/>
    <property type="match status" value="1"/>
</dbReference>
<keyword evidence="3 7" id="KW-0479">Metal-binding</keyword>
<dbReference type="RefSeq" id="WP_283432272.1">
    <property type="nucleotide sequence ID" value="NZ_FXUG01000004.1"/>
</dbReference>
<evidence type="ECO:0000313" key="9">
    <source>
        <dbReference type="EMBL" id="SMP53233.1"/>
    </source>
</evidence>
<dbReference type="Pfam" id="PF02130">
    <property type="entry name" value="YbeY"/>
    <property type="match status" value="1"/>
</dbReference>
<name>A0ABY1Q2H7_9BACT</name>
<dbReference type="PANTHER" id="PTHR46986">
    <property type="entry name" value="ENDORIBONUCLEASE YBEY, CHLOROPLASTIC"/>
    <property type="match status" value="1"/>
</dbReference>
<comment type="cofactor">
    <cofactor evidence="7">
        <name>Zn(2+)</name>
        <dbReference type="ChEBI" id="CHEBI:29105"/>
    </cofactor>
    <text evidence="7">Binds 1 zinc ion.</text>
</comment>
<keyword evidence="2 7" id="KW-0540">Nuclease</keyword>
<dbReference type="PROSITE" id="PS01306">
    <property type="entry name" value="UPF0054"/>
    <property type="match status" value="1"/>
</dbReference>
<feature type="region of interest" description="Disordered" evidence="8">
    <location>
        <begin position="1"/>
        <end position="28"/>
    </location>
</feature>
<feature type="binding site" evidence="7">
    <location>
        <position position="148"/>
    </location>
    <ligand>
        <name>Zn(2+)</name>
        <dbReference type="ChEBI" id="CHEBI:29105"/>
        <note>catalytic</note>
    </ligand>
</feature>
<dbReference type="PANTHER" id="PTHR46986:SF1">
    <property type="entry name" value="ENDORIBONUCLEASE YBEY, CHLOROPLASTIC"/>
    <property type="match status" value="1"/>
</dbReference>
<evidence type="ECO:0000256" key="6">
    <source>
        <dbReference type="ARBA" id="ARBA00022833"/>
    </source>
</evidence>
<keyword evidence="7" id="KW-0698">rRNA processing</keyword>
<dbReference type="InterPro" id="IPR020549">
    <property type="entry name" value="YbeY_CS"/>
</dbReference>
<comment type="function">
    <text evidence="7">Single strand-specific metallo-endoribonuclease involved in late-stage 70S ribosome quality control and in maturation of the 3' terminus of the 16S rRNA.</text>
</comment>
<dbReference type="InterPro" id="IPR002036">
    <property type="entry name" value="YbeY"/>
</dbReference>
<dbReference type="InterPro" id="IPR023091">
    <property type="entry name" value="MetalPrtase_cat_dom_sf_prd"/>
</dbReference>
<dbReference type="EC" id="3.1.-.-" evidence="7"/>
<dbReference type="Gene3D" id="3.40.390.30">
    <property type="entry name" value="Metalloproteases ('zincins'), catalytic domain"/>
    <property type="match status" value="1"/>
</dbReference>
<dbReference type="Proteomes" id="UP001158067">
    <property type="component" value="Unassembled WGS sequence"/>
</dbReference>
<keyword evidence="10" id="KW-1185">Reference proteome</keyword>
<evidence type="ECO:0000256" key="7">
    <source>
        <dbReference type="HAMAP-Rule" id="MF_00009"/>
    </source>
</evidence>
<gene>
    <name evidence="7" type="primary">ybeY</name>
    <name evidence="9" type="ORF">SAMN06265222_10480</name>
</gene>
<comment type="similarity">
    <text evidence="1 7">Belongs to the endoribonuclease YbeY family.</text>
</comment>
<keyword evidence="5 7" id="KW-0378">Hydrolase</keyword>
<comment type="caution">
    <text evidence="9">The sequence shown here is derived from an EMBL/GenBank/DDBJ whole genome shotgun (WGS) entry which is preliminary data.</text>
</comment>
<keyword evidence="7" id="KW-0690">Ribosome biogenesis</keyword>
<evidence type="ECO:0000256" key="3">
    <source>
        <dbReference type="ARBA" id="ARBA00022723"/>
    </source>
</evidence>